<dbReference type="GO" id="GO:0003677">
    <property type="term" value="F:DNA binding"/>
    <property type="evidence" value="ECO:0007669"/>
    <property type="project" value="UniProtKB-KW"/>
</dbReference>
<accession>A0AAE1C6R7</accession>
<keyword evidence="6" id="KW-0539">Nucleus</keyword>
<dbReference type="InterPro" id="IPR001138">
    <property type="entry name" value="Zn2Cys6_DnaBD"/>
</dbReference>
<keyword evidence="2" id="KW-0862">Zinc</keyword>
<feature type="region of interest" description="Disordered" evidence="7">
    <location>
        <begin position="1"/>
        <end position="89"/>
    </location>
</feature>
<evidence type="ECO:0000256" key="3">
    <source>
        <dbReference type="ARBA" id="ARBA00023015"/>
    </source>
</evidence>
<feature type="compositionally biased region" description="Low complexity" evidence="7">
    <location>
        <begin position="207"/>
        <end position="224"/>
    </location>
</feature>
<dbReference type="PROSITE" id="PS50048">
    <property type="entry name" value="ZN2_CY6_FUNGAL_2"/>
    <property type="match status" value="1"/>
</dbReference>
<evidence type="ECO:0000259" key="8">
    <source>
        <dbReference type="PROSITE" id="PS50048"/>
    </source>
</evidence>
<dbReference type="PANTHER" id="PTHR36206:SF13">
    <property type="entry name" value="TRANSCRIPTIONAL REGULATORY PROTEIN MOC3"/>
    <property type="match status" value="1"/>
</dbReference>
<proteinExistence type="predicted"/>
<evidence type="ECO:0000313" key="10">
    <source>
        <dbReference type="EMBL" id="KAK3688618.1"/>
    </source>
</evidence>
<gene>
    <name evidence="10" type="ORF">B0T22DRAFT_376903</name>
    <name evidence="9" type="ORF">B0T22DRAFT_389122</name>
</gene>
<keyword evidence="11" id="KW-1185">Reference proteome</keyword>
<dbReference type="GO" id="GO:0008270">
    <property type="term" value="F:zinc ion binding"/>
    <property type="evidence" value="ECO:0007669"/>
    <property type="project" value="InterPro"/>
</dbReference>
<evidence type="ECO:0000256" key="5">
    <source>
        <dbReference type="ARBA" id="ARBA00023163"/>
    </source>
</evidence>
<dbReference type="EMBL" id="JAULSO010000002">
    <property type="protein sequence ID" value="KAK3688618.1"/>
    <property type="molecule type" value="Genomic_DNA"/>
</dbReference>
<evidence type="ECO:0000256" key="1">
    <source>
        <dbReference type="ARBA" id="ARBA00022723"/>
    </source>
</evidence>
<dbReference type="SMART" id="SM00066">
    <property type="entry name" value="GAL4"/>
    <property type="match status" value="1"/>
</dbReference>
<dbReference type="EMBL" id="JAULSO010000033">
    <property type="protein sequence ID" value="KAK3680413.1"/>
    <property type="molecule type" value="Genomic_DNA"/>
</dbReference>
<dbReference type="GO" id="GO:0000981">
    <property type="term" value="F:DNA-binding transcription factor activity, RNA polymerase II-specific"/>
    <property type="evidence" value="ECO:0007669"/>
    <property type="project" value="InterPro"/>
</dbReference>
<feature type="region of interest" description="Disordered" evidence="7">
    <location>
        <begin position="104"/>
        <end position="266"/>
    </location>
</feature>
<feature type="compositionally biased region" description="Low complexity" evidence="7">
    <location>
        <begin position="112"/>
        <end position="124"/>
    </location>
</feature>
<dbReference type="CDD" id="cd00067">
    <property type="entry name" value="GAL4"/>
    <property type="match status" value="1"/>
</dbReference>
<keyword evidence="1" id="KW-0479">Metal-binding</keyword>
<evidence type="ECO:0000256" key="4">
    <source>
        <dbReference type="ARBA" id="ARBA00023125"/>
    </source>
</evidence>
<feature type="compositionally biased region" description="Low complexity" evidence="7">
    <location>
        <begin position="383"/>
        <end position="392"/>
    </location>
</feature>
<dbReference type="InterPro" id="IPR052360">
    <property type="entry name" value="Transcr_Regulatory_Proteins"/>
</dbReference>
<keyword evidence="3" id="KW-0805">Transcription regulation</keyword>
<dbReference type="PRINTS" id="PR01217">
    <property type="entry name" value="PRICHEXTENSN"/>
</dbReference>
<evidence type="ECO:0000256" key="2">
    <source>
        <dbReference type="ARBA" id="ARBA00022833"/>
    </source>
</evidence>
<feature type="compositionally biased region" description="Low complexity" evidence="7">
    <location>
        <begin position="1"/>
        <end position="16"/>
    </location>
</feature>
<organism evidence="9 11">
    <name type="scientific">Podospora appendiculata</name>
    <dbReference type="NCBI Taxonomy" id="314037"/>
    <lineage>
        <taxon>Eukaryota</taxon>
        <taxon>Fungi</taxon>
        <taxon>Dikarya</taxon>
        <taxon>Ascomycota</taxon>
        <taxon>Pezizomycotina</taxon>
        <taxon>Sordariomycetes</taxon>
        <taxon>Sordariomycetidae</taxon>
        <taxon>Sordariales</taxon>
        <taxon>Podosporaceae</taxon>
        <taxon>Podospora</taxon>
    </lineage>
</organism>
<feature type="compositionally biased region" description="Pro residues" evidence="7">
    <location>
        <begin position="225"/>
        <end position="237"/>
    </location>
</feature>
<dbReference type="PROSITE" id="PS00463">
    <property type="entry name" value="ZN2_CY6_FUNGAL_1"/>
    <property type="match status" value="1"/>
</dbReference>
<name>A0AAE1C6R7_9PEZI</name>
<evidence type="ECO:0000313" key="11">
    <source>
        <dbReference type="Proteomes" id="UP001270362"/>
    </source>
</evidence>
<dbReference type="AlphaFoldDB" id="A0AAE1C6R7"/>
<protein>
    <recommendedName>
        <fullName evidence="8">Zn(2)-C6 fungal-type domain-containing protein</fullName>
    </recommendedName>
</protein>
<feature type="domain" description="Zn(2)-C6 fungal-type" evidence="8">
    <location>
        <begin position="332"/>
        <end position="360"/>
    </location>
</feature>
<feature type="compositionally biased region" description="Basic residues" evidence="7">
    <location>
        <begin position="35"/>
        <end position="50"/>
    </location>
</feature>
<evidence type="ECO:0000256" key="6">
    <source>
        <dbReference type="ARBA" id="ARBA00023242"/>
    </source>
</evidence>
<keyword evidence="4" id="KW-0238">DNA-binding</keyword>
<reference evidence="9" key="2">
    <citation type="submission" date="2023-06" db="EMBL/GenBank/DDBJ databases">
        <authorList>
            <consortium name="Lawrence Berkeley National Laboratory"/>
            <person name="Haridas S."/>
            <person name="Hensen N."/>
            <person name="Bonometti L."/>
            <person name="Westerberg I."/>
            <person name="Brannstrom I.O."/>
            <person name="Guillou S."/>
            <person name="Cros-Aarteil S."/>
            <person name="Calhoun S."/>
            <person name="Kuo A."/>
            <person name="Mondo S."/>
            <person name="Pangilinan J."/>
            <person name="Riley R."/>
            <person name="Labutti K."/>
            <person name="Andreopoulos B."/>
            <person name="Lipzen A."/>
            <person name="Chen C."/>
            <person name="Yanf M."/>
            <person name="Daum C."/>
            <person name="Ng V."/>
            <person name="Clum A."/>
            <person name="Steindorff A."/>
            <person name="Ohm R."/>
            <person name="Martin F."/>
            <person name="Silar P."/>
            <person name="Natvig D."/>
            <person name="Lalanne C."/>
            <person name="Gautier V."/>
            <person name="Ament-Velasquez S.L."/>
            <person name="Kruys A."/>
            <person name="Hutchinson M.I."/>
            <person name="Powell A.J."/>
            <person name="Barry K."/>
            <person name="Miller A.N."/>
            <person name="Grigoriev I.V."/>
            <person name="Debuchy R."/>
            <person name="Gladieux P."/>
            <person name="Thoren M.H."/>
            <person name="Johannesson H."/>
        </authorList>
    </citation>
    <scope>NUCLEOTIDE SEQUENCE</scope>
    <source>
        <strain evidence="9">CBS 314.62</strain>
    </source>
</reference>
<sequence>MAQPSRSSQTQSRPQPLDSSLVKLHPPLDDPELHSRHRQQTSRHDHHPPRRPPPPPSQQQQQQSTTTSPDRDESNGNGNGKDAKKSRAAAVVVEVAKDCTHSIAVIDLDTASNSTSTNLSTNTNGARRDPSGGGGEEEGTTSPDGGNPTPNANASTNNRVTTVASSAEPAGDPQNGQTGTRHNGDTPLPTSPLMSNVQPPPGPPRQPVSYPSPTSYTPAGMVPQYPYPPQPVPPTDPYRPSALPSMRTLDHQQQHHHQQQQLSMGGHGHMGGPMAGVPAPMGYYGVHAHTYAMHQDPNAMRYAIAPGLPPDPRIALSGGRHKKEIKRRTKTGCLTCRKRRIKCDEAHPTCNNCKKSKRECLGYDPIFKQQQQGPSPIQPAPNSHAHLQQQQQPHPPPPPSAPVTLASTPTVPSSTALPYHPPVVPSSYSPAPPAVKTETHFDYSTAIDPALQSAEISSAASTPAPQPQLPSQYQQIRAEGTDKSAVVKTKKMKVDELIALGGAVPPTPSSPPSSHVLDEITRLYHEVYVPGLTLFFESRWYNFKKDQTASILGSSPSLVALFTSFLQNIVAIKSTDPADMVHAGHLETCIIWALASLPRDIPSQPSELIPTEDGQLEARNRLYVFETLLSGGLLSSNPLPPPVGNSSSKVRRSELEFWHHLGQFLLVSQSSTSHTNCLAREHSLNLMRSLLDGRENRDVLYSMAVLREYTAQWDAALNEQTVPTHLEEADPRCKLAVATRFIRDEAASTGGTTNVVRRFADLAYRAFVRPGANVDPRKRS</sequence>
<dbReference type="SUPFAM" id="SSF57701">
    <property type="entry name" value="Zn2/Cys6 DNA-binding domain"/>
    <property type="match status" value="1"/>
</dbReference>
<dbReference type="Proteomes" id="UP001270362">
    <property type="component" value="Unassembled WGS sequence"/>
</dbReference>
<feature type="compositionally biased region" description="Low complexity" evidence="7">
    <location>
        <begin position="58"/>
        <end position="68"/>
    </location>
</feature>
<dbReference type="PANTHER" id="PTHR36206">
    <property type="entry name" value="ASPERCRYPTIN BIOSYNTHESIS CLUSTER-SPECIFIC TRANSCRIPTION REGULATOR ATNN-RELATED"/>
    <property type="match status" value="1"/>
</dbReference>
<reference evidence="9" key="1">
    <citation type="journal article" date="2023" name="Mol. Phylogenet. Evol.">
        <title>Genome-scale phylogeny and comparative genomics of the fungal order Sordariales.</title>
        <authorList>
            <person name="Hensen N."/>
            <person name="Bonometti L."/>
            <person name="Westerberg I."/>
            <person name="Brannstrom I.O."/>
            <person name="Guillou S."/>
            <person name="Cros-Aarteil S."/>
            <person name="Calhoun S."/>
            <person name="Haridas S."/>
            <person name="Kuo A."/>
            <person name="Mondo S."/>
            <person name="Pangilinan J."/>
            <person name="Riley R."/>
            <person name="LaButti K."/>
            <person name="Andreopoulos B."/>
            <person name="Lipzen A."/>
            <person name="Chen C."/>
            <person name="Yan M."/>
            <person name="Daum C."/>
            <person name="Ng V."/>
            <person name="Clum A."/>
            <person name="Steindorff A."/>
            <person name="Ohm R.A."/>
            <person name="Martin F."/>
            <person name="Silar P."/>
            <person name="Natvig D.O."/>
            <person name="Lalanne C."/>
            <person name="Gautier V."/>
            <person name="Ament-Velasquez S.L."/>
            <person name="Kruys A."/>
            <person name="Hutchinson M.I."/>
            <person name="Powell A.J."/>
            <person name="Barry K."/>
            <person name="Miller A.N."/>
            <person name="Grigoriev I.V."/>
            <person name="Debuchy R."/>
            <person name="Gladieux P."/>
            <person name="Hiltunen Thoren M."/>
            <person name="Johannesson H."/>
        </authorList>
    </citation>
    <scope>NUCLEOTIDE SEQUENCE</scope>
    <source>
        <strain evidence="9">CBS 314.62</strain>
    </source>
</reference>
<keyword evidence="5" id="KW-0804">Transcription</keyword>
<dbReference type="Pfam" id="PF00172">
    <property type="entry name" value="Zn_clus"/>
    <property type="match status" value="1"/>
</dbReference>
<dbReference type="InterPro" id="IPR036864">
    <property type="entry name" value="Zn2-C6_fun-type_DNA-bd_sf"/>
</dbReference>
<comment type="caution">
    <text evidence="9">The sequence shown here is derived from an EMBL/GenBank/DDBJ whole genome shotgun (WGS) entry which is preliminary data.</text>
</comment>
<evidence type="ECO:0000256" key="7">
    <source>
        <dbReference type="SAM" id="MobiDB-lite"/>
    </source>
</evidence>
<feature type="region of interest" description="Disordered" evidence="7">
    <location>
        <begin position="368"/>
        <end position="418"/>
    </location>
</feature>
<feature type="compositionally biased region" description="Low complexity" evidence="7">
    <location>
        <begin position="140"/>
        <end position="158"/>
    </location>
</feature>
<dbReference type="Gene3D" id="4.10.240.10">
    <property type="entry name" value="Zn(2)-C6 fungal-type DNA-binding domain"/>
    <property type="match status" value="1"/>
</dbReference>
<evidence type="ECO:0000313" key="9">
    <source>
        <dbReference type="EMBL" id="KAK3680413.1"/>
    </source>
</evidence>